<proteinExistence type="predicted"/>
<dbReference type="GO" id="GO:0004445">
    <property type="term" value="F:inositol-polyphosphate 5-phosphatase activity"/>
    <property type="evidence" value="ECO:0007669"/>
    <property type="project" value="InterPro"/>
</dbReference>
<name>A0A251V1U8_HELAN</name>
<sequence>MPTRGLIKHKRGKSETMRIHYYIKTKDVRMTVGTWIVAGRIPDEDLEIDDFQEVVPLSRDGFFSQTPVLVSVHVPVPYREYTYSYPYRTYIFGTGIFGTTTSMGMGTVPIPSLPLSVGNVLGAETRRPILKWESIIRKALNKSQEQTAIHKSYSAPTSPILNQNGESGLTKIIIPETKVINILNWPEKERWI</sequence>
<dbReference type="InParanoid" id="A0A251V1U8"/>
<evidence type="ECO:0000256" key="1">
    <source>
        <dbReference type="ARBA" id="ARBA00022801"/>
    </source>
</evidence>
<dbReference type="PANTHER" id="PTHR45666">
    <property type="entry name" value="TYPE IV INOSITOL POLYPHOSPHATE 5-PHOSPHATASE 9"/>
    <property type="match status" value="1"/>
</dbReference>
<evidence type="ECO:0000313" key="3">
    <source>
        <dbReference type="Proteomes" id="UP000215914"/>
    </source>
</evidence>
<dbReference type="STRING" id="4232.A0A251V1U8"/>
<dbReference type="Proteomes" id="UP000215914">
    <property type="component" value="Chromosome 4"/>
</dbReference>
<organism evidence="2 3">
    <name type="scientific">Helianthus annuus</name>
    <name type="common">Common sunflower</name>
    <dbReference type="NCBI Taxonomy" id="4232"/>
    <lineage>
        <taxon>Eukaryota</taxon>
        <taxon>Viridiplantae</taxon>
        <taxon>Streptophyta</taxon>
        <taxon>Embryophyta</taxon>
        <taxon>Tracheophyta</taxon>
        <taxon>Spermatophyta</taxon>
        <taxon>Magnoliopsida</taxon>
        <taxon>eudicotyledons</taxon>
        <taxon>Gunneridae</taxon>
        <taxon>Pentapetalae</taxon>
        <taxon>asterids</taxon>
        <taxon>campanulids</taxon>
        <taxon>Asterales</taxon>
        <taxon>Asteraceae</taxon>
        <taxon>Asteroideae</taxon>
        <taxon>Heliantheae alliance</taxon>
        <taxon>Heliantheae</taxon>
        <taxon>Helianthus</taxon>
    </lineage>
</organism>
<dbReference type="PANTHER" id="PTHR45666:SF21">
    <property type="entry name" value="TYPE I INOSITOL POLYPHOSPHATE 5-PHOSPHATASE 2"/>
    <property type="match status" value="1"/>
</dbReference>
<gene>
    <name evidence="2" type="ORF">HannXRQ_Chr04g0123911</name>
</gene>
<evidence type="ECO:0000313" key="2">
    <source>
        <dbReference type="EMBL" id="OTG29587.1"/>
    </source>
</evidence>
<dbReference type="EMBL" id="CM007893">
    <property type="protein sequence ID" value="OTG29587.1"/>
    <property type="molecule type" value="Genomic_DNA"/>
</dbReference>
<dbReference type="AlphaFoldDB" id="A0A251V1U8"/>
<protein>
    <submittedName>
        <fullName evidence="2">Uncharacterized protein</fullName>
    </submittedName>
</protein>
<keyword evidence="1" id="KW-0378">Hydrolase</keyword>
<dbReference type="InterPro" id="IPR045849">
    <property type="entry name" value="IP5P_plant"/>
</dbReference>
<reference evidence="3" key="1">
    <citation type="journal article" date="2017" name="Nature">
        <title>The sunflower genome provides insights into oil metabolism, flowering and Asterid evolution.</title>
        <authorList>
            <person name="Badouin H."/>
            <person name="Gouzy J."/>
            <person name="Grassa C.J."/>
            <person name="Murat F."/>
            <person name="Staton S.E."/>
            <person name="Cottret L."/>
            <person name="Lelandais-Briere C."/>
            <person name="Owens G.L."/>
            <person name="Carrere S."/>
            <person name="Mayjonade B."/>
            <person name="Legrand L."/>
            <person name="Gill N."/>
            <person name="Kane N.C."/>
            <person name="Bowers J.E."/>
            <person name="Hubner S."/>
            <person name="Bellec A."/>
            <person name="Berard A."/>
            <person name="Berges H."/>
            <person name="Blanchet N."/>
            <person name="Boniface M.C."/>
            <person name="Brunel D."/>
            <person name="Catrice O."/>
            <person name="Chaidir N."/>
            <person name="Claudel C."/>
            <person name="Donnadieu C."/>
            <person name="Faraut T."/>
            <person name="Fievet G."/>
            <person name="Helmstetter N."/>
            <person name="King M."/>
            <person name="Knapp S.J."/>
            <person name="Lai Z."/>
            <person name="Le Paslier M.C."/>
            <person name="Lippi Y."/>
            <person name="Lorenzon L."/>
            <person name="Mandel J.R."/>
            <person name="Marage G."/>
            <person name="Marchand G."/>
            <person name="Marquand E."/>
            <person name="Bret-Mestries E."/>
            <person name="Morien E."/>
            <person name="Nambeesan S."/>
            <person name="Nguyen T."/>
            <person name="Pegot-Espagnet P."/>
            <person name="Pouilly N."/>
            <person name="Raftis F."/>
            <person name="Sallet E."/>
            <person name="Schiex T."/>
            <person name="Thomas J."/>
            <person name="Vandecasteele C."/>
            <person name="Vares D."/>
            <person name="Vear F."/>
            <person name="Vautrin S."/>
            <person name="Crespi M."/>
            <person name="Mangin B."/>
            <person name="Burke J.M."/>
            <person name="Salse J."/>
            <person name="Munos S."/>
            <person name="Vincourt P."/>
            <person name="Rieseberg L.H."/>
            <person name="Langlade N.B."/>
        </authorList>
    </citation>
    <scope>NUCLEOTIDE SEQUENCE [LARGE SCALE GENOMIC DNA]</scope>
    <source>
        <strain evidence="3">cv. SF193</strain>
    </source>
</reference>
<accession>A0A251V1U8</accession>
<keyword evidence="3" id="KW-1185">Reference proteome</keyword>